<dbReference type="AlphaFoldDB" id="A0A9X3CG48"/>
<gene>
    <name evidence="1" type="ORF">MD483_15260</name>
</gene>
<name>A0A9X3CG48_9VIBR</name>
<comment type="caution">
    <text evidence="1">The sequence shown here is derived from an EMBL/GenBank/DDBJ whole genome shotgun (WGS) entry which is preliminary data.</text>
</comment>
<evidence type="ECO:0000313" key="1">
    <source>
        <dbReference type="EMBL" id="MCW8335178.1"/>
    </source>
</evidence>
<evidence type="ECO:0000313" key="2">
    <source>
        <dbReference type="Proteomes" id="UP001155586"/>
    </source>
</evidence>
<organism evidence="1 2">
    <name type="scientific">Vibrio paucivorans</name>
    <dbReference type="NCBI Taxonomy" id="2829489"/>
    <lineage>
        <taxon>Bacteria</taxon>
        <taxon>Pseudomonadati</taxon>
        <taxon>Pseudomonadota</taxon>
        <taxon>Gammaproteobacteria</taxon>
        <taxon>Vibrionales</taxon>
        <taxon>Vibrionaceae</taxon>
        <taxon>Vibrio</taxon>
    </lineage>
</organism>
<protein>
    <submittedName>
        <fullName evidence="1">Uncharacterized protein</fullName>
    </submittedName>
</protein>
<sequence length="101" mass="11262">MNNPKVYVLCLLVAFGILFAVLELQPDTSINVETEATVLESTLTQSLDGHRRYLTVETQQAKLYRVSVSITNECTRGDTVKLRGNTSNLETSTSFQFISCK</sequence>
<reference evidence="1" key="1">
    <citation type="submission" date="2022-02" db="EMBL/GenBank/DDBJ databases">
        <title>Vibrio sp. nov., a new bacterium isolated from Bohai sea, China.</title>
        <authorList>
            <person name="Yuan Y."/>
        </authorList>
    </citation>
    <scope>NUCLEOTIDE SEQUENCE</scope>
    <source>
        <strain evidence="1">DBSS07</strain>
    </source>
</reference>
<keyword evidence="2" id="KW-1185">Reference proteome</keyword>
<proteinExistence type="predicted"/>
<dbReference type="Proteomes" id="UP001155586">
    <property type="component" value="Unassembled WGS sequence"/>
</dbReference>
<dbReference type="EMBL" id="JAKRRX010000097">
    <property type="protein sequence ID" value="MCW8335178.1"/>
    <property type="molecule type" value="Genomic_DNA"/>
</dbReference>
<accession>A0A9X3CG48</accession>
<dbReference type="RefSeq" id="WP_265688400.1">
    <property type="nucleotide sequence ID" value="NZ_JAKRRX010000097.1"/>
</dbReference>